<dbReference type="Proteomes" id="UP001138997">
    <property type="component" value="Unassembled WGS sequence"/>
</dbReference>
<keyword evidence="3 4" id="KW-0378">Hydrolase</keyword>
<dbReference type="AlphaFoldDB" id="A0A9X1NE76"/>
<name>A0A9X1NE76_9ACTN</name>
<dbReference type="InterPro" id="IPR000086">
    <property type="entry name" value="NUDIX_hydrolase_dom"/>
</dbReference>
<dbReference type="InterPro" id="IPR020084">
    <property type="entry name" value="NUDIX_hydrolase_CS"/>
</dbReference>
<dbReference type="EMBL" id="JAJOMB010000012">
    <property type="protein sequence ID" value="MCD5313517.1"/>
    <property type="molecule type" value="Genomic_DNA"/>
</dbReference>
<dbReference type="PRINTS" id="PR00502">
    <property type="entry name" value="NUDIXFAMILY"/>
</dbReference>
<comment type="similarity">
    <text evidence="2 4">Belongs to the Nudix hydrolase family.</text>
</comment>
<evidence type="ECO:0000256" key="1">
    <source>
        <dbReference type="ARBA" id="ARBA00001946"/>
    </source>
</evidence>
<dbReference type="PANTHER" id="PTHR43046:SF14">
    <property type="entry name" value="MUTT_NUDIX FAMILY PROTEIN"/>
    <property type="match status" value="1"/>
</dbReference>
<sequence>MSGRQVVRRPYAMALSLYRRLPRFLRLWIIRRVAPGHTVGALALIEHDGHLLMLKQRHRRGWTFPGGLLNRGENGSSAVVREVEEETGLRVEVGLPFSTVVEPGSRRVDILFWVRVEEQFPVEAAGEALEAGWIAIEDLMDPATTDEPTRTAVAEFVRFQGANPAPHQGRKLGVV</sequence>
<evidence type="ECO:0000259" key="5">
    <source>
        <dbReference type="PROSITE" id="PS51462"/>
    </source>
</evidence>
<evidence type="ECO:0000313" key="7">
    <source>
        <dbReference type="Proteomes" id="UP001138997"/>
    </source>
</evidence>
<accession>A0A9X1NE76</accession>
<reference evidence="6" key="1">
    <citation type="submission" date="2021-11" db="EMBL/GenBank/DDBJ databases">
        <title>Streptomyces corallinus and Kineosporia corallina sp. nov., two new coral-derived marine actinobacteria.</title>
        <authorList>
            <person name="Buangrab K."/>
            <person name="Sutthacheep M."/>
            <person name="Yeemin T."/>
            <person name="Harunari E."/>
            <person name="Igarashi Y."/>
            <person name="Sripreechasak P."/>
            <person name="Kanchanasin P."/>
            <person name="Tanasupawat S."/>
            <person name="Phongsopitanun W."/>
        </authorList>
    </citation>
    <scope>NUCLEOTIDE SEQUENCE</scope>
    <source>
        <strain evidence="6">JCM 31032</strain>
    </source>
</reference>
<evidence type="ECO:0000256" key="3">
    <source>
        <dbReference type="ARBA" id="ARBA00022801"/>
    </source>
</evidence>
<evidence type="ECO:0000256" key="2">
    <source>
        <dbReference type="ARBA" id="ARBA00005582"/>
    </source>
</evidence>
<gene>
    <name evidence="6" type="ORF">LR394_21645</name>
</gene>
<feature type="domain" description="Nudix hydrolase" evidence="5">
    <location>
        <begin position="34"/>
        <end position="157"/>
    </location>
</feature>
<proteinExistence type="inferred from homology"/>
<comment type="caution">
    <text evidence="6">The sequence shown here is derived from an EMBL/GenBank/DDBJ whole genome shotgun (WGS) entry which is preliminary data.</text>
</comment>
<keyword evidence="7" id="KW-1185">Reference proteome</keyword>
<dbReference type="PROSITE" id="PS00893">
    <property type="entry name" value="NUDIX_BOX"/>
    <property type="match status" value="1"/>
</dbReference>
<dbReference type="SUPFAM" id="SSF55811">
    <property type="entry name" value="Nudix"/>
    <property type="match status" value="1"/>
</dbReference>
<dbReference type="InterPro" id="IPR020476">
    <property type="entry name" value="Nudix_hydrolase"/>
</dbReference>
<evidence type="ECO:0000313" key="6">
    <source>
        <dbReference type="EMBL" id="MCD5313517.1"/>
    </source>
</evidence>
<organism evidence="6 7">
    <name type="scientific">Kineosporia babensis</name>
    <dbReference type="NCBI Taxonomy" id="499548"/>
    <lineage>
        <taxon>Bacteria</taxon>
        <taxon>Bacillati</taxon>
        <taxon>Actinomycetota</taxon>
        <taxon>Actinomycetes</taxon>
        <taxon>Kineosporiales</taxon>
        <taxon>Kineosporiaceae</taxon>
        <taxon>Kineosporia</taxon>
    </lineage>
</organism>
<dbReference type="GO" id="GO:0016787">
    <property type="term" value="F:hydrolase activity"/>
    <property type="evidence" value="ECO:0007669"/>
    <property type="project" value="UniProtKB-KW"/>
</dbReference>
<dbReference type="RefSeq" id="WP_231444785.1">
    <property type="nucleotide sequence ID" value="NZ_JAJOMB010000012.1"/>
</dbReference>
<dbReference type="PANTHER" id="PTHR43046">
    <property type="entry name" value="GDP-MANNOSE MANNOSYL HYDROLASE"/>
    <property type="match status" value="1"/>
</dbReference>
<dbReference type="InterPro" id="IPR015797">
    <property type="entry name" value="NUDIX_hydrolase-like_dom_sf"/>
</dbReference>
<comment type="cofactor">
    <cofactor evidence="1">
        <name>Mg(2+)</name>
        <dbReference type="ChEBI" id="CHEBI:18420"/>
    </cofactor>
</comment>
<dbReference type="PROSITE" id="PS51462">
    <property type="entry name" value="NUDIX"/>
    <property type="match status" value="1"/>
</dbReference>
<dbReference type="Gene3D" id="3.90.79.10">
    <property type="entry name" value="Nucleoside Triphosphate Pyrophosphohydrolase"/>
    <property type="match status" value="1"/>
</dbReference>
<dbReference type="Pfam" id="PF00293">
    <property type="entry name" value="NUDIX"/>
    <property type="match status" value="1"/>
</dbReference>
<evidence type="ECO:0000256" key="4">
    <source>
        <dbReference type="RuleBase" id="RU003476"/>
    </source>
</evidence>
<protein>
    <submittedName>
        <fullName evidence="6">NUDIX domain-containing protein</fullName>
    </submittedName>
</protein>